<comment type="similarity">
    <text evidence="2 11">Belongs to the sodium:solute symporter (SSF) (TC 2.A.21) family.</text>
</comment>
<comment type="caution">
    <text evidence="13">The sequence shown here is derived from an EMBL/GenBank/DDBJ whole genome shotgun (WGS) entry which is preliminary data.</text>
</comment>
<keyword evidence="4" id="KW-1003">Cell membrane</keyword>
<feature type="transmembrane region" description="Helical" evidence="12">
    <location>
        <begin position="86"/>
        <end position="108"/>
    </location>
</feature>
<dbReference type="EMBL" id="RQTK01001554">
    <property type="protein sequence ID" value="RUS69858.1"/>
    <property type="molecule type" value="Genomic_DNA"/>
</dbReference>
<feature type="transmembrane region" description="Helical" evidence="12">
    <location>
        <begin position="161"/>
        <end position="180"/>
    </location>
</feature>
<keyword evidence="5 12" id="KW-0812">Transmembrane</keyword>
<dbReference type="InterPro" id="IPR001734">
    <property type="entry name" value="Na/solute_symporter"/>
</dbReference>
<keyword evidence="3" id="KW-0813">Transport</keyword>
<dbReference type="Pfam" id="PF00474">
    <property type="entry name" value="SSF"/>
    <property type="match status" value="1"/>
</dbReference>
<evidence type="ECO:0000256" key="5">
    <source>
        <dbReference type="ARBA" id="ARBA00022692"/>
    </source>
</evidence>
<dbReference type="Proteomes" id="UP000271974">
    <property type="component" value="Unassembled WGS sequence"/>
</dbReference>
<dbReference type="STRING" id="188477.A0A433SL54"/>
<feature type="transmembrane region" description="Helical" evidence="12">
    <location>
        <begin position="54"/>
        <end position="74"/>
    </location>
</feature>
<accession>A0A433SL54</accession>
<evidence type="ECO:0000256" key="11">
    <source>
        <dbReference type="RuleBase" id="RU362091"/>
    </source>
</evidence>
<evidence type="ECO:0000256" key="1">
    <source>
        <dbReference type="ARBA" id="ARBA00004651"/>
    </source>
</evidence>
<comment type="subcellular location">
    <subcellularLocation>
        <location evidence="1">Cell membrane</location>
        <topology evidence="1">Multi-pass membrane protein</topology>
    </subcellularLocation>
</comment>
<dbReference type="InterPro" id="IPR038377">
    <property type="entry name" value="Na/Glc_symporter_sf"/>
</dbReference>
<dbReference type="PANTHER" id="PTHR42985:SF40">
    <property type="entry name" value="LD47995P-RELATED"/>
    <property type="match status" value="1"/>
</dbReference>
<name>A0A433SL54_ELYCH</name>
<feature type="transmembrane region" description="Helical" evidence="12">
    <location>
        <begin position="15"/>
        <end position="34"/>
    </location>
</feature>
<feature type="transmembrane region" description="Helical" evidence="12">
    <location>
        <begin position="280"/>
        <end position="305"/>
    </location>
</feature>
<sequence>TMAFKDDVSLIGWDYLVMAVILAVPVVVSLWYAFRDKDRLTRSEYLLGGQTMNLVPVAMSLFVTFQSAVSLIGAPGEIYTFGTSYLLIYIGISLSYVVSAWTVVPLLYPLEVTSIYQYLDMRFRSKGLTGLITAIAAARVVCYMAIALLAPALALQASASVPLWLSILVVGGVCTLYTSLGGIKSVIWTDAFQTVIVFTGISVCIIKGSDMVGGFRKAWSIANDGGRLIFDKFEPDPRVRMTFWGTCIGGVFMWLNMAFDQASLQRIRSMKSVRAARVSTLLNIPFTLLYGSLLLSVGVVIYAYFAHVQCDPLKSGAIKSKNQLAPYFVLHSMGDLPGMAGFYLATLFCGSISTLSSGINALAAIIVEGVLPSCVYKPSERQATIITKLVVAVVGSAIVGLAFVAQYMRGPVTQMVGSINGSFGSPVVGVFLLASIVPWANKYGIISGVISSVAFMLTLTLGGQTHGALPRPLPPASISHCHLLNTTGAQTNAALMAAYPSTNQSGPLDLVQNSYMYYSVDNSTENPVADDTIHSGGSAGSIPYDPRFFLFDISYEWYTVLGTLVCMGVGLLVSFLTRSKSSRANQPKPDLMMPFCREFWMKRGLTRLTPDPDTDLMEPLKLDSSAQTKTKIYLGETENGEI</sequence>
<dbReference type="GO" id="GO:0005886">
    <property type="term" value="C:plasma membrane"/>
    <property type="evidence" value="ECO:0007669"/>
    <property type="project" value="UniProtKB-SubCell"/>
</dbReference>
<gene>
    <name evidence="13" type="ORF">EGW08_022380</name>
</gene>
<evidence type="ECO:0000256" key="6">
    <source>
        <dbReference type="ARBA" id="ARBA00022989"/>
    </source>
</evidence>
<keyword evidence="8" id="KW-0406">Ion transport</keyword>
<evidence type="ECO:0000256" key="12">
    <source>
        <dbReference type="SAM" id="Phobius"/>
    </source>
</evidence>
<feature type="transmembrane region" description="Helical" evidence="12">
    <location>
        <begin position="417"/>
        <end position="436"/>
    </location>
</feature>
<evidence type="ECO:0000256" key="3">
    <source>
        <dbReference type="ARBA" id="ARBA00022448"/>
    </source>
</evidence>
<dbReference type="PROSITE" id="PS50283">
    <property type="entry name" value="NA_SOLUT_SYMP_3"/>
    <property type="match status" value="1"/>
</dbReference>
<keyword evidence="6 12" id="KW-1133">Transmembrane helix</keyword>
<evidence type="ECO:0000256" key="2">
    <source>
        <dbReference type="ARBA" id="ARBA00006434"/>
    </source>
</evidence>
<dbReference type="NCBIfam" id="TIGR00813">
    <property type="entry name" value="sss"/>
    <property type="match status" value="1"/>
</dbReference>
<feature type="transmembrane region" description="Helical" evidence="12">
    <location>
        <begin position="443"/>
        <end position="463"/>
    </location>
</feature>
<dbReference type="GO" id="GO:0006814">
    <property type="term" value="P:sodium ion transport"/>
    <property type="evidence" value="ECO:0007669"/>
    <property type="project" value="UniProtKB-KW"/>
</dbReference>
<evidence type="ECO:0000256" key="10">
    <source>
        <dbReference type="ARBA" id="ARBA00023201"/>
    </source>
</evidence>
<reference evidence="13 14" key="1">
    <citation type="submission" date="2019-01" db="EMBL/GenBank/DDBJ databases">
        <title>A draft genome assembly of the solar-powered sea slug Elysia chlorotica.</title>
        <authorList>
            <person name="Cai H."/>
            <person name="Li Q."/>
            <person name="Fang X."/>
            <person name="Li J."/>
            <person name="Curtis N.E."/>
            <person name="Altenburger A."/>
            <person name="Shibata T."/>
            <person name="Feng M."/>
            <person name="Maeda T."/>
            <person name="Schwartz J.A."/>
            <person name="Shigenobu S."/>
            <person name="Lundholm N."/>
            <person name="Nishiyama T."/>
            <person name="Yang H."/>
            <person name="Hasebe M."/>
            <person name="Li S."/>
            <person name="Pierce S.K."/>
            <person name="Wang J."/>
        </authorList>
    </citation>
    <scope>NUCLEOTIDE SEQUENCE [LARGE SCALE GENOMIC DNA]</scope>
    <source>
        <strain evidence="13">EC2010</strain>
        <tissue evidence="13">Whole organism of an adult</tissue>
    </source>
</reference>
<evidence type="ECO:0000313" key="14">
    <source>
        <dbReference type="Proteomes" id="UP000271974"/>
    </source>
</evidence>
<protein>
    <recommendedName>
        <fullName evidence="15">Sodium-coupled monocarboxylate transporter 1</fullName>
    </recommendedName>
</protein>
<proteinExistence type="inferred from homology"/>
<evidence type="ECO:0000313" key="13">
    <source>
        <dbReference type="EMBL" id="RUS69858.1"/>
    </source>
</evidence>
<evidence type="ECO:0000256" key="7">
    <source>
        <dbReference type="ARBA" id="ARBA00023053"/>
    </source>
</evidence>
<keyword evidence="10" id="KW-0739">Sodium transport</keyword>
<evidence type="ECO:0000256" key="9">
    <source>
        <dbReference type="ARBA" id="ARBA00023136"/>
    </source>
</evidence>
<evidence type="ECO:0008006" key="15">
    <source>
        <dbReference type="Google" id="ProtNLM"/>
    </source>
</evidence>
<feature type="transmembrane region" description="Helical" evidence="12">
    <location>
        <begin position="383"/>
        <end position="405"/>
    </location>
</feature>
<dbReference type="PANTHER" id="PTHR42985">
    <property type="entry name" value="SODIUM-COUPLED MONOCARBOXYLATE TRANSPORTER"/>
    <property type="match status" value="1"/>
</dbReference>
<feature type="transmembrane region" description="Helical" evidence="12">
    <location>
        <begin position="557"/>
        <end position="576"/>
    </location>
</feature>
<organism evidence="13 14">
    <name type="scientific">Elysia chlorotica</name>
    <name type="common">Eastern emerald elysia</name>
    <name type="synonym">Sea slug</name>
    <dbReference type="NCBI Taxonomy" id="188477"/>
    <lineage>
        <taxon>Eukaryota</taxon>
        <taxon>Metazoa</taxon>
        <taxon>Spiralia</taxon>
        <taxon>Lophotrochozoa</taxon>
        <taxon>Mollusca</taxon>
        <taxon>Gastropoda</taxon>
        <taxon>Heterobranchia</taxon>
        <taxon>Euthyneura</taxon>
        <taxon>Panpulmonata</taxon>
        <taxon>Sacoglossa</taxon>
        <taxon>Placobranchoidea</taxon>
        <taxon>Plakobranchidae</taxon>
        <taxon>Elysia</taxon>
    </lineage>
</organism>
<keyword evidence="7" id="KW-0915">Sodium</keyword>
<evidence type="ECO:0000256" key="4">
    <source>
        <dbReference type="ARBA" id="ARBA00022475"/>
    </source>
</evidence>
<feature type="transmembrane region" description="Helical" evidence="12">
    <location>
        <begin position="128"/>
        <end position="155"/>
    </location>
</feature>
<keyword evidence="9 12" id="KW-0472">Membrane</keyword>
<feature type="transmembrane region" description="Helical" evidence="12">
    <location>
        <begin position="187"/>
        <end position="208"/>
    </location>
</feature>
<evidence type="ECO:0000256" key="8">
    <source>
        <dbReference type="ARBA" id="ARBA00023065"/>
    </source>
</evidence>
<dbReference type="Gene3D" id="1.20.1730.10">
    <property type="entry name" value="Sodium/glucose cotransporter"/>
    <property type="match status" value="1"/>
</dbReference>
<feature type="transmembrane region" description="Helical" evidence="12">
    <location>
        <begin position="342"/>
        <end position="371"/>
    </location>
</feature>
<dbReference type="OrthoDB" id="6132759at2759"/>
<feature type="non-terminal residue" evidence="13">
    <location>
        <position position="1"/>
    </location>
</feature>
<dbReference type="GO" id="GO:0015293">
    <property type="term" value="F:symporter activity"/>
    <property type="evidence" value="ECO:0007669"/>
    <property type="project" value="TreeGrafter"/>
</dbReference>
<feature type="transmembrane region" description="Helical" evidence="12">
    <location>
        <begin position="241"/>
        <end position="259"/>
    </location>
</feature>
<dbReference type="AlphaFoldDB" id="A0A433SL54"/>
<dbReference type="InterPro" id="IPR051163">
    <property type="entry name" value="Sodium:Solute_Symporter_SSF"/>
</dbReference>
<keyword evidence="14" id="KW-1185">Reference proteome</keyword>